<feature type="transmembrane region" description="Helical" evidence="6">
    <location>
        <begin position="109"/>
        <end position="130"/>
    </location>
</feature>
<proteinExistence type="predicted"/>
<evidence type="ECO:0000256" key="6">
    <source>
        <dbReference type="SAM" id="Phobius"/>
    </source>
</evidence>
<dbReference type="RefSeq" id="WP_369745521.1">
    <property type="nucleotide sequence ID" value="NZ_CP165735.1"/>
</dbReference>
<organism evidence="7">
    <name type="scientific">Paenarthrobacter sp. AMU7</name>
    <dbReference type="NCBI Taxonomy" id="3162492"/>
    <lineage>
        <taxon>Bacteria</taxon>
        <taxon>Bacillati</taxon>
        <taxon>Actinomycetota</taxon>
        <taxon>Actinomycetes</taxon>
        <taxon>Micrococcales</taxon>
        <taxon>Micrococcaceae</taxon>
        <taxon>Paenarthrobacter</taxon>
    </lineage>
</organism>
<dbReference type="AlphaFoldDB" id="A0AB39YNM0"/>
<feature type="transmembrane region" description="Helical" evidence="6">
    <location>
        <begin position="226"/>
        <end position="247"/>
    </location>
</feature>
<comment type="subcellular location">
    <subcellularLocation>
        <location evidence="1">Cell membrane</location>
        <topology evidence="1">Multi-pass membrane protein</topology>
    </subcellularLocation>
</comment>
<reference evidence="7" key="1">
    <citation type="submission" date="2024-07" db="EMBL/GenBank/DDBJ databases">
        <authorList>
            <person name="Li J."/>
            <person name="Wei H."/>
            <person name="Ma J."/>
        </authorList>
    </citation>
    <scope>NUCLEOTIDE SEQUENCE</scope>
    <source>
        <strain evidence="7">AMU7</strain>
    </source>
</reference>
<feature type="transmembrane region" description="Helical" evidence="6">
    <location>
        <begin position="285"/>
        <end position="302"/>
    </location>
</feature>
<evidence type="ECO:0000256" key="1">
    <source>
        <dbReference type="ARBA" id="ARBA00004651"/>
    </source>
</evidence>
<dbReference type="PANTHER" id="PTHR32196:SF72">
    <property type="entry name" value="RIBOSE IMPORT PERMEASE PROTEIN RBSC"/>
    <property type="match status" value="1"/>
</dbReference>
<dbReference type="Pfam" id="PF02653">
    <property type="entry name" value="BPD_transp_2"/>
    <property type="match status" value="1"/>
</dbReference>
<feature type="transmembrane region" description="Helical" evidence="6">
    <location>
        <begin position="27"/>
        <end position="48"/>
    </location>
</feature>
<keyword evidence="4 6" id="KW-1133">Transmembrane helix</keyword>
<keyword evidence="3 6" id="KW-0812">Transmembrane</keyword>
<feature type="transmembrane region" description="Helical" evidence="6">
    <location>
        <begin position="137"/>
        <end position="156"/>
    </location>
</feature>
<name>A0AB39YNM0_9MICC</name>
<dbReference type="GO" id="GO:0022857">
    <property type="term" value="F:transmembrane transporter activity"/>
    <property type="evidence" value="ECO:0007669"/>
    <property type="project" value="InterPro"/>
</dbReference>
<feature type="transmembrane region" description="Helical" evidence="6">
    <location>
        <begin position="68"/>
        <end position="89"/>
    </location>
</feature>
<dbReference type="PANTHER" id="PTHR32196">
    <property type="entry name" value="ABC TRANSPORTER PERMEASE PROTEIN YPHD-RELATED-RELATED"/>
    <property type="match status" value="1"/>
</dbReference>
<feature type="transmembrane region" description="Helical" evidence="6">
    <location>
        <begin position="259"/>
        <end position="278"/>
    </location>
</feature>
<dbReference type="GO" id="GO:0005886">
    <property type="term" value="C:plasma membrane"/>
    <property type="evidence" value="ECO:0007669"/>
    <property type="project" value="UniProtKB-SubCell"/>
</dbReference>
<keyword evidence="2" id="KW-1003">Cell membrane</keyword>
<evidence type="ECO:0000256" key="5">
    <source>
        <dbReference type="ARBA" id="ARBA00023136"/>
    </source>
</evidence>
<gene>
    <name evidence="7" type="ORF">ABQM86_21310</name>
</gene>
<dbReference type="EMBL" id="CP165735">
    <property type="protein sequence ID" value="XDV71461.1"/>
    <property type="molecule type" value="Genomic_DNA"/>
</dbReference>
<evidence type="ECO:0000256" key="4">
    <source>
        <dbReference type="ARBA" id="ARBA00022989"/>
    </source>
</evidence>
<evidence type="ECO:0000313" key="7">
    <source>
        <dbReference type="EMBL" id="XDV71461.1"/>
    </source>
</evidence>
<evidence type="ECO:0000256" key="2">
    <source>
        <dbReference type="ARBA" id="ARBA00022475"/>
    </source>
</evidence>
<accession>A0AB39YNM0</accession>
<feature type="transmembrane region" description="Helical" evidence="6">
    <location>
        <begin position="308"/>
        <end position="325"/>
    </location>
</feature>
<dbReference type="InterPro" id="IPR001851">
    <property type="entry name" value="ABC_transp_permease"/>
</dbReference>
<sequence length="334" mass="34170">MTGQHSVTADKTPAASAGPATSRLKQLHTLGIAPVLVLIVLVIIVSAYDSSFLRFPSLMSLLEQSAPLVLLAIAQGLVVLTGRITLANAGLASLTGVLLAKMLDSMGPGAVPAVLIVSTLLGLLIGVVHVSTQLPSFIVTLGFLGVFAGLALWLSGADSILVTTGYGNVEWISFRLYGVPISFLIVLLLTAALMAVLKVFPLGRRIRAIGFNERAAAFSGIRTTRVVVLIFSLSGAMSGLAAVFQVAQLQSAGATTSDSLLLPSIAAVIVGGCAISGGVGGIGRILLGSLVIALLRVGLDLVGVDSAYQPILYGLIVILAIAATVDRRRGTAVA</sequence>
<protein>
    <submittedName>
        <fullName evidence="7">ABC transporter permease</fullName>
    </submittedName>
</protein>
<keyword evidence="5 6" id="KW-0472">Membrane</keyword>
<dbReference type="CDD" id="cd06579">
    <property type="entry name" value="TM_PBP1_transp_AraH_like"/>
    <property type="match status" value="1"/>
</dbReference>
<evidence type="ECO:0000256" key="3">
    <source>
        <dbReference type="ARBA" id="ARBA00022692"/>
    </source>
</evidence>
<feature type="transmembrane region" description="Helical" evidence="6">
    <location>
        <begin position="176"/>
        <end position="197"/>
    </location>
</feature>